<evidence type="ECO:0000256" key="10">
    <source>
        <dbReference type="PIRSR" id="PIRSR001492-1"/>
    </source>
</evidence>
<dbReference type="Gene3D" id="3.40.720.10">
    <property type="entry name" value="Alkaline Phosphatase, subunit A"/>
    <property type="match status" value="1"/>
</dbReference>
<dbReference type="InterPro" id="IPR036646">
    <property type="entry name" value="PGAM_B_sf"/>
</dbReference>
<evidence type="ECO:0000313" key="15">
    <source>
        <dbReference type="EMBL" id="ETO91062.1"/>
    </source>
</evidence>
<feature type="binding site" evidence="8 12">
    <location>
        <position position="445"/>
    </location>
    <ligand>
        <name>Mn(2+)</name>
        <dbReference type="ChEBI" id="CHEBI:29035"/>
        <label>1</label>
    </ligand>
</feature>
<evidence type="ECO:0000256" key="4">
    <source>
        <dbReference type="ARBA" id="ARBA00022723"/>
    </source>
</evidence>
<dbReference type="CDD" id="cd16010">
    <property type="entry name" value="iPGM"/>
    <property type="match status" value="1"/>
</dbReference>
<dbReference type="EMBL" id="AXCJ01000009">
    <property type="protein sequence ID" value="ETO91062.1"/>
    <property type="molecule type" value="Genomic_DNA"/>
</dbReference>
<reference evidence="15 16" key="1">
    <citation type="journal article" date="2013" name="PLoS ONE">
        <title>Bacterial endosymbiosis in a chordate host: long-term co-evolution and conservation of secondary metabolism.</title>
        <authorList>
            <person name="Kwan J.C."/>
            <person name="Schmidt E.W."/>
        </authorList>
    </citation>
    <scope>NUCLEOTIDE SEQUENCE [LARGE SCALE GENOMIC DNA]</scope>
    <source>
        <strain evidence="16">L6</strain>
    </source>
</reference>
<dbReference type="STRING" id="1401685.P857_137"/>
<keyword evidence="7 8" id="KW-0413">Isomerase</keyword>
<dbReference type="Proteomes" id="UP000018951">
    <property type="component" value="Unassembled WGS sequence"/>
</dbReference>
<evidence type="ECO:0000259" key="14">
    <source>
        <dbReference type="Pfam" id="PF06415"/>
    </source>
</evidence>
<evidence type="ECO:0000256" key="9">
    <source>
        <dbReference type="NCBIfam" id="TIGR01307"/>
    </source>
</evidence>
<dbReference type="Pfam" id="PF06415">
    <property type="entry name" value="iPGM_N"/>
    <property type="match status" value="1"/>
</dbReference>
<proteinExistence type="inferred from homology"/>
<comment type="catalytic activity">
    <reaction evidence="1 8">
        <text>(2R)-2-phosphoglycerate = (2R)-3-phosphoglycerate</text>
        <dbReference type="Rhea" id="RHEA:15901"/>
        <dbReference type="ChEBI" id="CHEBI:58272"/>
        <dbReference type="ChEBI" id="CHEBI:58289"/>
        <dbReference type="EC" id="5.4.2.12"/>
    </reaction>
</comment>
<dbReference type="PANTHER" id="PTHR31637:SF0">
    <property type="entry name" value="2,3-BISPHOSPHOGLYCERATE-INDEPENDENT PHOSPHOGLYCERATE MUTASE"/>
    <property type="match status" value="1"/>
</dbReference>
<evidence type="ECO:0000256" key="7">
    <source>
        <dbReference type="ARBA" id="ARBA00023235"/>
    </source>
</evidence>
<evidence type="ECO:0000256" key="12">
    <source>
        <dbReference type="PIRSR" id="PIRSR001492-3"/>
    </source>
</evidence>
<feature type="binding site" evidence="8 12">
    <location>
        <position position="427"/>
    </location>
    <ligand>
        <name>Mn(2+)</name>
        <dbReference type="ChEBI" id="CHEBI:29035"/>
        <label>2</label>
    </ligand>
</feature>
<keyword evidence="4 8" id="KW-0479">Metal-binding</keyword>
<name>W2V081_9RICK</name>
<dbReference type="GO" id="GO:0004619">
    <property type="term" value="F:phosphoglycerate mutase activity"/>
    <property type="evidence" value="ECO:0007669"/>
    <property type="project" value="UniProtKB-UniRule"/>
</dbReference>
<dbReference type="InterPro" id="IPR006124">
    <property type="entry name" value="Metalloenzyme"/>
</dbReference>
<dbReference type="GO" id="GO:0006096">
    <property type="term" value="P:glycolytic process"/>
    <property type="evidence" value="ECO:0007669"/>
    <property type="project" value="UniProtKB-UniRule"/>
</dbReference>
<dbReference type="SUPFAM" id="SSF64158">
    <property type="entry name" value="2,3-Bisphosphoglycerate-independent phosphoglycerate mutase, substrate-binding domain"/>
    <property type="match status" value="1"/>
</dbReference>
<comment type="subunit">
    <text evidence="8">Monomer.</text>
</comment>
<feature type="domain" description="BPG-independent PGAM N-terminal" evidence="14">
    <location>
        <begin position="93"/>
        <end position="262"/>
    </location>
</feature>
<feature type="domain" description="Metalloenzyme" evidence="13">
    <location>
        <begin position="11"/>
        <end position="483"/>
    </location>
</feature>
<dbReference type="EC" id="5.4.2.12" evidence="8 9"/>
<feature type="active site" description="Phosphoserine intermediate" evidence="8 10">
    <location>
        <position position="68"/>
    </location>
</feature>
<keyword evidence="5 8" id="KW-0324">Glycolysis</keyword>
<feature type="binding site" evidence="8 12">
    <location>
        <position position="68"/>
    </location>
    <ligand>
        <name>Mn(2+)</name>
        <dbReference type="ChEBI" id="CHEBI:29035"/>
        <label>2</label>
    </ligand>
</feature>
<comment type="caution">
    <text evidence="15">The sequence shown here is derived from an EMBL/GenBank/DDBJ whole genome shotgun (WGS) entry which is preliminary data.</text>
</comment>
<dbReference type="PATRIC" id="fig|1401685.3.peg.960"/>
<dbReference type="UniPathway" id="UPA00109">
    <property type="reaction ID" value="UER00186"/>
</dbReference>
<evidence type="ECO:0000256" key="5">
    <source>
        <dbReference type="ARBA" id="ARBA00023152"/>
    </source>
</evidence>
<dbReference type="InterPro" id="IPR017850">
    <property type="entry name" value="Alkaline_phosphatase_core_sf"/>
</dbReference>
<feature type="binding site" evidence="8 11">
    <location>
        <position position="123"/>
    </location>
    <ligand>
        <name>substrate</name>
    </ligand>
</feature>
<dbReference type="PANTHER" id="PTHR31637">
    <property type="entry name" value="2,3-BISPHOSPHOGLYCERATE-INDEPENDENT PHOSPHOGLYCERATE MUTASE"/>
    <property type="match status" value="1"/>
</dbReference>
<keyword evidence="16" id="KW-1185">Reference proteome</keyword>
<dbReference type="PIRSF" id="PIRSF001492">
    <property type="entry name" value="IPGAM"/>
    <property type="match status" value="1"/>
</dbReference>
<evidence type="ECO:0000256" key="11">
    <source>
        <dbReference type="PIRSR" id="PIRSR001492-2"/>
    </source>
</evidence>
<dbReference type="GO" id="GO:0006007">
    <property type="term" value="P:glucose catabolic process"/>
    <property type="evidence" value="ECO:0007669"/>
    <property type="project" value="InterPro"/>
</dbReference>
<dbReference type="HAMAP" id="MF_01038">
    <property type="entry name" value="GpmI"/>
    <property type="match status" value="1"/>
</dbReference>
<evidence type="ECO:0000313" key="16">
    <source>
        <dbReference type="Proteomes" id="UP000018951"/>
    </source>
</evidence>
<gene>
    <name evidence="8 15" type="primary">gpmI</name>
    <name evidence="15" type="ORF">P857_137</name>
</gene>
<comment type="cofactor">
    <cofactor evidence="8">
        <name>Mn(2+)</name>
        <dbReference type="ChEBI" id="CHEBI:29035"/>
    </cofactor>
    <text evidence="8">Binds 2 manganese ions per subunit.</text>
</comment>
<feature type="binding site" evidence="8 12">
    <location>
        <position position="389"/>
    </location>
    <ligand>
        <name>Mn(2+)</name>
        <dbReference type="ChEBI" id="CHEBI:29035"/>
        <label>1</label>
    </ligand>
</feature>
<dbReference type="SUPFAM" id="SSF53649">
    <property type="entry name" value="Alkaline phosphatase-like"/>
    <property type="match status" value="1"/>
</dbReference>
<protein>
    <recommendedName>
        <fullName evidence="8 9">2,3-bisphosphoglycerate-independent phosphoglycerate mutase</fullName>
        <shortName evidence="8">BPG-independent PGAM</shortName>
        <shortName evidence="8">Phosphoglyceromutase</shortName>
        <shortName evidence="8">iPGM</shortName>
        <ecNumber evidence="8 9">5.4.2.12</ecNumber>
    </recommendedName>
</protein>
<feature type="binding site" evidence="8 11">
    <location>
        <position position="318"/>
    </location>
    <ligand>
        <name>substrate</name>
    </ligand>
</feature>
<organism evidence="15 16">
    <name type="scientific">Candidatus Xenolissoclinum pacificiensis L6</name>
    <dbReference type="NCBI Taxonomy" id="1401685"/>
    <lineage>
        <taxon>Bacteria</taxon>
        <taxon>Pseudomonadati</taxon>
        <taxon>Pseudomonadota</taxon>
        <taxon>Alphaproteobacteria</taxon>
        <taxon>Rickettsiales</taxon>
        <taxon>Anaplasmataceae</taxon>
        <taxon>Candidatus Xenolissoclinum</taxon>
    </lineage>
</organism>
<evidence type="ECO:0000256" key="3">
    <source>
        <dbReference type="ARBA" id="ARBA00008819"/>
    </source>
</evidence>
<dbReference type="Pfam" id="PF01676">
    <property type="entry name" value="Metalloenzyme"/>
    <property type="match status" value="1"/>
</dbReference>
<dbReference type="InterPro" id="IPR011258">
    <property type="entry name" value="BPG-indep_PGM_N"/>
</dbReference>
<comment type="pathway">
    <text evidence="2 8">Carbohydrate degradation; glycolysis; pyruvate from D-glyceraldehyde 3-phosphate: step 3/5.</text>
</comment>
<sequence>MSKNIKGKCVKTILIVLDGWGISEEHENNAINLAKTPFVDYLYDNYPCSLLHASGEYVGLPKNQMGNSEVGHLTMGIGRIPEGDLLRVDRVLDNPERLRAILDKFDHNRHIHIFGLLSDGGVHSHADHIYRIYDYCNQYTNKRPYIHIVADGRDTDPMSIKRFIKPNYNYATISGRYYAMDRDENWDRISRSYGAIVSATSRNINDLNAYIDEQYAEGITDEFLEPCTVRDYAGMQPGDLFICANFRQDRVRQFISEILSFSYNCVQKVPDVCFLGVKSYFDDITLPSMLDIEKYSNTLGEVISSAGLKQLRIAETEKHPHVTFFFNAKRERPYIGEERILVPSPKVVTYDLLPHMSANMVTKKVVENISTQKFDFILLNFANADMVGHTGNLSATIQAIQCLDSCLQSIYHASKENGYSICLTSDHGNAEEMYDLISHIPRTSHTLNRVPFFFIGGMKKQVNVLNGSLIDVAPTVLSLLGVSVPSCMVGKSLLEFHGIAN</sequence>
<dbReference type="NCBIfam" id="TIGR01307">
    <property type="entry name" value="pgm_bpd_ind"/>
    <property type="match status" value="1"/>
</dbReference>
<evidence type="ECO:0000256" key="8">
    <source>
        <dbReference type="HAMAP-Rule" id="MF_01038"/>
    </source>
</evidence>
<feature type="binding site" evidence="8 11">
    <location>
        <position position="176"/>
    </location>
    <ligand>
        <name>substrate</name>
    </ligand>
</feature>
<comment type="similarity">
    <text evidence="3 8">Belongs to the BPG-independent phosphoglycerate mutase family.</text>
</comment>
<feature type="binding site" evidence="8 11">
    <location>
        <position position="182"/>
    </location>
    <ligand>
        <name>substrate</name>
    </ligand>
</feature>
<accession>W2V081</accession>
<dbReference type="Gene3D" id="3.40.1450.10">
    <property type="entry name" value="BPG-independent phosphoglycerate mutase, domain B"/>
    <property type="match status" value="1"/>
</dbReference>
<dbReference type="GO" id="GO:0030145">
    <property type="term" value="F:manganese ion binding"/>
    <property type="evidence" value="ECO:0007669"/>
    <property type="project" value="UniProtKB-UniRule"/>
</dbReference>
<feature type="binding site" evidence="8 11">
    <location>
        <begin position="247"/>
        <end position="250"/>
    </location>
    <ligand>
        <name>substrate</name>
    </ligand>
</feature>
<dbReference type="AlphaFoldDB" id="W2V081"/>
<evidence type="ECO:0000256" key="1">
    <source>
        <dbReference type="ARBA" id="ARBA00000370"/>
    </source>
</evidence>
<feature type="binding site" evidence="8 12">
    <location>
        <position position="385"/>
    </location>
    <ligand>
        <name>Mn(2+)</name>
        <dbReference type="ChEBI" id="CHEBI:29035"/>
        <label>1</label>
    </ligand>
</feature>
<evidence type="ECO:0000256" key="6">
    <source>
        <dbReference type="ARBA" id="ARBA00023211"/>
    </source>
</evidence>
<comment type="function">
    <text evidence="8">Catalyzes the interconversion of 2-phosphoglycerate and 3-phosphoglycerate.</text>
</comment>
<feature type="binding site" evidence="8 11">
    <location>
        <begin position="153"/>
        <end position="154"/>
    </location>
    <ligand>
        <name>substrate</name>
    </ligand>
</feature>
<feature type="binding site" evidence="8 12">
    <location>
        <position position="18"/>
    </location>
    <ligand>
        <name>Mn(2+)</name>
        <dbReference type="ChEBI" id="CHEBI:29035"/>
        <label>2</label>
    </ligand>
</feature>
<evidence type="ECO:0000256" key="2">
    <source>
        <dbReference type="ARBA" id="ARBA00004798"/>
    </source>
</evidence>
<dbReference type="GO" id="GO:0005829">
    <property type="term" value="C:cytosol"/>
    <property type="evidence" value="ECO:0007669"/>
    <property type="project" value="TreeGrafter"/>
</dbReference>
<evidence type="ECO:0000259" key="13">
    <source>
        <dbReference type="Pfam" id="PF01676"/>
    </source>
</evidence>
<dbReference type="InterPro" id="IPR005995">
    <property type="entry name" value="Pgm_bpd_ind"/>
</dbReference>
<keyword evidence="6 8" id="KW-0464">Manganese</keyword>
<feature type="binding site" evidence="8 12">
    <location>
        <position position="426"/>
    </location>
    <ligand>
        <name>Mn(2+)</name>
        <dbReference type="ChEBI" id="CHEBI:29035"/>
        <label>2</label>
    </ligand>
</feature>